<dbReference type="InterPro" id="IPR001567">
    <property type="entry name" value="Pept_M3A_M3B_dom"/>
</dbReference>
<evidence type="ECO:0000256" key="11">
    <source>
        <dbReference type="ARBA" id="ARBA00023128"/>
    </source>
</evidence>
<dbReference type="Gene3D" id="3.40.390.10">
    <property type="entry name" value="Collagenase (Catalytic Domain)"/>
    <property type="match status" value="1"/>
</dbReference>
<evidence type="ECO:0000256" key="15">
    <source>
        <dbReference type="RuleBase" id="RU003435"/>
    </source>
</evidence>
<proteinExistence type="inferred from homology"/>
<evidence type="ECO:0000256" key="7">
    <source>
        <dbReference type="ARBA" id="ARBA00022801"/>
    </source>
</evidence>
<evidence type="ECO:0000256" key="13">
    <source>
        <dbReference type="ARBA" id="ARBA00071226"/>
    </source>
</evidence>
<evidence type="ECO:0000256" key="12">
    <source>
        <dbReference type="ARBA" id="ARBA00025208"/>
    </source>
</evidence>
<protein>
    <recommendedName>
        <fullName evidence="13">Mitochondrial intermediate peptidase 1</fullName>
        <ecNumber evidence="4">3.4.24.59</ecNumber>
    </recommendedName>
    <alternativeName>
        <fullName evidence="14">Octapeptidyl aminopeptidase 1</fullName>
    </alternativeName>
</protein>
<evidence type="ECO:0000313" key="17">
    <source>
        <dbReference type="EMBL" id="KAK1925022.1"/>
    </source>
</evidence>
<evidence type="ECO:0000256" key="8">
    <source>
        <dbReference type="ARBA" id="ARBA00022833"/>
    </source>
</evidence>
<dbReference type="Gene3D" id="1.10.1370.10">
    <property type="entry name" value="Neurolysin, domain 3"/>
    <property type="match status" value="1"/>
</dbReference>
<dbReference type="GO" id="GO:0006518">
    <property type="term" value="P:peptide metabolic process"/>
    <property type="evidence" value="ECO:0007669"/>
    <property type="project" value="TreeGrafter"/>
</dbReference>
<evidence type="ECO:0000313" key="18">
    <source>
        <dbReference type="Proteomes" id="UP001182556"/>
    </source>
</evidence>
<comment type="subcellular location">
    <subcellularLocation>
        <location evidence="2">Mitochondrion matrix</location>
    </subcellularLocation>
</comment>
<sequence>MSVRLRSLAAISLRRASSSSRAIPLRCKSTARLASAAAHATAPHTLTGSYIPPPPLHTPSAADDNLLKAHFDSPSSVTLDLTSPRGLFLYPSLEQAEALIPLTDRTLIHSQALVDRICSAKDDPSGKELRLVVKNLDRLSDLLCGVIDMCELIRNVHPDDRWVEESERSYERLCSFMNGLNTHVGLYEALVATLEHPHADPMSAAETQVALTFLRDFEKSGIHLPNHIRARFVELSDNLLSLGRTFLSYSASGPSPNPPIAIPEADRLLAGMGSQFINSLARRKDTVYVTPGSWEAQMIARYAREGEARRLVYAGGIRAEPERVAVLEEMLKERAKLADVLGKETWADVVLTDKMAKNPSNVMGFLSSLAAHHRPAAAADIATLQRLKATTLTGNSYSSTQSTAHLPPLYAWDRDFYSERHMMTMSPTSSLPPISPYFSTGTALLGLSRLFTRLYGLSFKPASIAPGEAWHPTVRKLEVVDEVEGTIGVIYCDLFSREGKPPSAAHYTVRCSRRVDDDDLQGDNLQPGWAAGKGPGLESEGVSIKGRDGRYQLPIVVLTTDFGTVEEGRPALLSWNDIETLFHEMGHAIHSMIGRTEYHNVSGTRCATDFVELPSILMEHFVSSPSVLSLFATHYATGEQLPPALIQAHLQIQRSLSALDTHGQIIMAILDQKYHALTAAQAASLDSTGIYNALQEEIGVIPPVPGTAWQTQFGHLYGYGATYYSYLFDRAIAGKIWSTLFNHTPEGSLSREGGEVFKEKVLKWGGGRDPWVMVGDVIGGAEGQAISKGDEKAMGLVGGWLIK</sequence>
<dbReference type="FunFam" id="3.40.390.10:FF:000055">
    <property type="entry name" value="Related to mitochondrial intermediate peptidase"/>
    <property type="match status" value="1"/>
</dbReference>
<dbReference type="InterPro" id="IPR045090">
    <property type="entry name" value="Pept_M3A_M3B"/>
</dbReference>
<comment type="catalytic activity">
    <reaction evidence="1">
        <text>Release of an N-terminal octapeptide as second stage of processing of some proteins imported into the mitochondrion.</text>
        <dbReference type="EC" id="3.4.24.59"/>
    </reaction>
</comment>
<dbReference type="InterPro" id="IPR024079">
    <property type="entry name" value="MetalloPept_cat_dom_sf"/>
</dbReference>
<dbReference type="AlphaFoldDB" id="A0AAD9FRT1"/>
<keyword evidence="7 15" id="KW-0378">Hydrolase</keyword>
<comment type="cofactor">
    <cofactor evidence="15">
        <name>Zn(2+)</name>
        <dbReference type="ChEBI" id="CHEBI:29105"/>
    </cofactor>
    <text evidence="15">Binds 1 zinc ion.</text>
</comment>
<keyword evidence="6 15" id="KW-0479">Metal-binding</keyword>
<dbReference type="GO" id="GO:0005759">
    <property type="term" value="C:mitochondrial matrix"/>
    <property type="evidence" value="ECO:0007669"/>
    <property type="project" value="UniProtKB-SubCell"/>
</dbReference>
<name>A0AAD9FRT1_PAPLA</name>
<keyword evidence="18" id="KW-1185">Reference proteome</keyword>
<reference evidence="17" key="1">
    <citation type="submission" date="2023-02" db="EMBL/GenBank/DDBJ databases">
        <title>Identification and recombinant expression of a fungal hydrolase from Papiliotrema laurentii that hydrolyzes apple cutin and clears colloidal polyester polyurethane.</title>
        <authorList>
            <consortium name="DOE Joint Genome Institute"/>
            <person name="Roman V.A."/>
            <person name="Bojanowski C."/>
            <person name="Crable B.R."/>
            <person name="Wagner D.N."/>
            <person name="Hung C.S."/>
            <person name="Nadeau L.J."/>
            <person name="Schratz L."/>
            <person name="Haridas S."/>
            <person name="Pangilinan J."/>
            <person name="Lipzen A."/>
            <person name="Na H."/>
            <person name="Yan M."/>
            <person name="Ng V."/>
            <person name="Grigoriev I.V."/>
            <person name="Spatafora J.W."/>
            <person name="Barlow D."/>
            <person name="Biffinger J."/>
            <person name="Kelley-Loughnane N."/>
            <person name="Varaljay V.A."/>
            <person name="Crookes-Goodson W.J."/>
        </authorList>
    </citation>
    <scope>NUCLEOTIDE SEQUENCE</scope>
    <source>
        <strain evidence="17">5307AH</strain>
    </source>
</reference>
<evidence type="ECO:0000256" key="2">
    <source>
        <dbReference type="ARBA" id="ARBA00004305"/>
    </source>
</evidence>
<dbReference type="PANTHER" id="PTHR11804">
    <property type="entry name" value="PROTEASE M3 THIMET OLIGOPEPTIDASE-RELATED"/>
    <property type="match status" value="1"/>
</dbReference>
<dbReference type="CDD" id="cd06457">
    <property type="entry name" value="M3A_MIP"/>
    <property type="match status" value="1"/>
</dbReference>
<dbReference type="InterPro" id="IPR024077">
    <property type="entry name" value="Neurolysin/TOP_dom2"/>
</dbReference>
<evidence type="ECO:0000256" key="3">
    <source>
        <dbReference type="ARBA" id="ARBA00006040"/>
    </source>
</evidence>
<comment type="caution">
    <text evidence="17">The sequence shown here is derived from an EMBL/GenBank/DDBJ whole genome shotgun (WGS) entry which is preliminary data.</text>
</comment>
<comment type="similarity">
    <text evidence="3 15">Belongs to the peptidase M3 family.</text>
</comment>
<evidence type="ECO:0000256" key="5">
    <source>
        <dbReference type="ARBA" id="ARBA00022670"/>
    </source>
</evidence>
<evidence type="ECO:0000259" key="16">
    <source>
        <dbReference type="Pfam" id="PF01432"/>
    </source>
</evidence>
<keyword evidence="10 15" id="KW-0482">Metalloprotease</keyword>
<dbReference type="GO" id="GO:0046872">
    <property type="term" value="F:metal ion binding"/>
    <property type="evidence" value="ECO:0007669"/>
    <property type="project" value="UniProtKB-UniRule"/>
</dbReference>
<feature type="domain" description="Peptidase M3A/M3B catalytic" evidence="16">
    <location>
        <begin position="303"/>
        <end position="777"/>
    </location>
</feature>
<dbReference type="PANTHER" id="PTHR11804:SF79">
    <property type="entry name" value="MITOCHONDRIAL INTERMEDIATE PEPTIDASE"/>
    <property type="match status" value="1"/>
</dbReference>
<dbReference type="SUPFAM" id="SSF55486">
    <property type="entry name" value="Metalloproteases ('zincins'), catalytic domain"/>
    <property type="match status" value="1"/>
</dbReference>
<dbReference type="GO" id="GO:0006627">
    <property type="term" value="P:protein processing involved in protein targeting to mitochondrion"/>
    <property type="evidence" value="ECO:0007669"/>
    <property type="project" value="TreeGrafter"/>
</dbReference>
<dbReference type="Pfam" id="PF01432">
    <property type="entry name" value="Peptidase_M3"/>
    <property type="match status" value="1"/>
</dbReference>
<dbReference type="EC" id="3.4.24.59" evidence="4"/>
<comment type="function">
    <text evidence="12">Cleaves proteins, imported into the mitochondrion, to their mature size. While most mitochondrial precursor proteins are processed to the mature form in one step by mitochondrial processing peptidase (MPP), the sequential cleavage by MIP of an octapeptide after initial processing by MPP is a required step for a subgroup of nuclear-encoded precursor proteins destined for the matrix or the inner membrane.</text>
</comment>
<dbReference type="InterPro" id="IPR033851">
    <property type="entry name" value="M3A_MIP"/>
</dbReference>
<keyword evidence="5 15" id="KW-0645">Protease</keyword>
<organism evidence="17 18">
    <name type="scientific">Papiliotrema laurentii</name>
    <name type="common">Cryptococcus laurentii</name>
    <dbReference type="NCBI Taxonomy" id="5418"/>
    <lineage>
        <taxon>Eukaryota</taxon>
        <taxon>Fungi</taxon>
        <taxon>Dikarya</taxon>
        <taxon>Basidiomycota</taxon>
        <taxon>Agaricomycotina</taxon>
        <taxon>Tremellomycetes</taxon>
        <taxon>Tremellales</taxon>
        <taxon>Rhynchogastremaceae</taxon>
        <taxon>Papiliotrema</taxon>
    </lineage>
</organism>
<evidence type="ECO:0000256" key="9">
    <source>
        <dbReference type="ARBA" id="ARBA00022946"/>
    </source>
</evidence>
<evidence type="ECO:0000256" key="10">
    <source>
        <dbReference type="ARBA" id="ARBA00023049"/>
    </source>
</evidence>
<evidence type="ECO:0000256" key="4">
    <source>
        <dbReference type="ARBA" id="ARBA00012441"/>
    </source>
</evidence>
<keyword evidence="9" id="KW-0809">Transit peptide</keyword>
<dbReference type="EMBL" id="JAODAN010000004">
    <property type="protein sequence ID" value="KAK1925022.1"/>
    <property type="molecule type" value="Genomic_DNA"/>
</dbReference>
<gene>
    <name evidence="17" type="ORF">DB88DRAFT_487645</name>
</gene>
<keyword evidence="8 15" id="KW-0862">Zinc</keyword>
<dbReference type="Proteomes" id="UP001182556">
    <property type="component" value="Unassembled WGS sequence"/>
</dbReference>
<evidence type="ECO:0000256" key="1">
    <source>
        <dbReference type="ARBA" id="ARBA00000436"/>
    </source>
</evidence>
<dbReference type="GO" id="GO:0004222">
    <property type="term" value="F:metalloendopeptidase activity"/>
    <property type="evidence" value="ECO:0007669"/>
    <property type="project" value="UniProtKB-EC"/>
</dbReference>
<evidence type="ECO:0000256" key="14">
    <source>
        <dbReference type="ARBA" id="ARBA00082239"/>
    </source>
</evidence>
<evidence type="ECO:0000256" key="6">
    <source>
        <dbReference type="ARBA" id="ARBA00022723"/>
    </source>
</evidence>
<keyword evidence="11" id="KW-0496">Mitochondrion</keyword>
<accession>A0AAD9FRT1</accession>